<protein>
    <submittedName>
        <fullName evidence="2">Uncharacterized protein</fullName>
    </submittedName>
</protein>
<gene>
    <name evidence="2" type="ORF">QUG02_05740</name>
</gene>
<keyword evidence="3" id="KW-1185">Reference proteome</keyword>
<name>A0ABT7R3Y8_9BACI</name>
<dbReference type="Proteomes" id="UP001224139">
    <property type="component" value="Unassembled WGS sequence"/>
</dbReference>
<comment type="caution">
    <text evidence="2">The sequence shown here is derived from an EMBL/GenBank/DDBJ whole genome shotgun (WGS) entry which is preliminary data.</text>
</comment>
<accession>A0ABT7R3Y8</accession>
<keyword evidence="1" id="KW-1133">Transmembrane helix</keyword>
<feature type="transmembrane region" description="Helical" evidence="1">
    <location>
        <begin position="66"/>
        <end position="89"/>
    </location>
</feature>
<evidence type="ECO:0000313" key="3">
    <source>
        <dbReference type="Proteomes" id="UP001224139"/>
    </source>
</evidence>
<dbReference type="RefSeq" id="WP_289358379.1">
    <property type="nucleotide sequence ID" value="NZ_JAUCFG010000002.1"/>
</dbReference>
<organism evidence="2 3">
    <name type="scientific">Bacillus hominis</name>
    <dbReference type="NCBI Taxonomy" id="2817478"/>
    <lineage>
        <taxon>Bacteria</taxon>
        <taxon>Bacillati</taxon>
        <taxon>Bacillota</taxon>
        <taxon>Bacilli</taxon>
        <taxon>Bacillales</taxon>
        <taxon>Bacillaceae</taxon>
        <taxon>Bacillus</taxon>
        <taxon>Bacillus cereus group</taxon>
    </lineage>
</organism>
<sequence length="123" mass="12646">MEMVLPRIHEEIEQDEMMYLDGGFYVSNSQLKGILIAVGMNPMGAVSAAVLAAGIKRAGTAIGTRIGLIGGPVGAAFGTIIGFAVSGWAASTIAHALIQGKGVDVGLMYTSFGVPYGVKFAVK</sequence>
<keyword evidence="1" id="KW-0812">Transmembrane</keyword>
<evidence type="ECO:0000256" key="1">
    <source>
        <dbReference type="SAM" id="Phobius"/>
    </source>
</evidence>
<reference evidence="2 3" key="1">
    <citation type="submission" date="2023-06" db="EMBL/GenBank/DDBJ databases">
        <title>Comparative genomics of Bacillaceae isolates and their secondary metabolite potential.</title>
        <authorList>
            <person name="Song L."/>
            <person name="Nielsen L.J."/>
            <person name="Mohite O."/>
            <person name="Xu X."/>
            <person name="Weber T."/>
            <person name="Kovacs A.T."/>
        </authorList>
    </citation>
    <scope>NUCLEOTIDE SEQUENCE [LARGE SCALE GENOMIC DNA]</scope>
    <source>
        <strain evidence="2 3">DX2.1</strain>
    </source>
</reference>
<evidence type="ECO:0000313" key="2">
    <source>
        <dbReference type="EMBL" id="MDM5437640.1"/>
    </source>
</evidence>
<proteinExistence type="predicted"/>
<dbReference type="EMBL" id="JAUCFG010000002">
    <property type="protein sequence ID" value="MDM5437640.1"/>
    <property type="molecule type" value="Genomic_DNA"/>
</dbReference>
<keyword evidence="1" id="KW-0472">Membrane</keyword>
<feature type="transmembrane region" description="Helical" evidence="1">
    <location>
        <begin position="34"/>
        <end position="54"/>
    </location>
</feature>